<organism evidence="1 2">
    <name type="scientific">Phytophthora megakarya</name>
    <dbReference type="NCBI Taxonomy" id="4795"/>
    <lineage>
        <taxon>Eukaryota</taxon>
        <taxon>Sar</taxon>
        <taxon>Stramenopiles</taxon>
        <taxon>Oomycota</taxon>
        <taxon>Peronosporomycetes</taxon>
        <taxon>Peronosporales</taxon>
        <taxon>Peronosporaceae</taxon>
        <taxon>Phytophthora</taxon>
    </lineage>
</organism>
<dbReference type="AlphaFoldDB" id="A0A225WDR2"/>
<comment type="caution">
    <text evidence="1">The sequence shown here is derived from an EMBL/GenBank/DDBJ whole genome shotgun (WGS) entry which is preliminary data.</text>
</comment>
<protein>
    <submittedName>
        <fullName evidence="1">Mutatorlike Transposase</fullName>
    </submittedName>
</protein>
<reference evidence="2" key="1">
    <citation type="submission" date="2017-03" db="EMBL/GenBank/DDBJ databases">
        <title>Phytopthora megakarya and P. palmivora, two closely related causual agents of cacao black pod achieved similar genome size and gene model numbers by different mechanisms.</title>
        <authorList>
            <person name="Ali S."/>
            <person name="Shao J."/>
            <person name="Larry D.J."/>
            <person name="Kronmiller B."/>
            <person name="Shen D."/>
            <person name="Strem M.D."/>
            <person name="Melnick R.L."/>
            <person name="Guiltinan M.J."/>
            <person name="Tyler B.M."/>
            <person name="Meinhardt L.W."/>
            <person name="Bailey B.A."/>
        </authorList>
    </citation>
    <scope>NUCLEOTIDE SEQUENCE [LARGE SCALE GENOMIC DNA]</scope>
    <source>
        <strain evidence="2">zdho120</strain>
    </source>
</reference>
<gene>
    <name evidence="1" type="ORF">PHMEG_00010562</name>
</gene>
<dbReference type="OrthoDB" id="127234at2759"/>
<evidence type="ECO:0000313" key="2">
    <source>
        <dbReference type="Proteomes" id="UP000198211"/>
    </source>
</evidence>
<keyword evidence="2" id="KW-1185">Reference proteome</keyword>
<sequence>MKVQHRVNLDENHCTCVFIDQHKLPFRHMIADLQSRGAVDTVFKYFDKVYTVASYSKAFRDRVTKSPRATTIPPALAAKRGRPKKKRFRSIGEEGYASRYRCGGCGEQGYIDM</sequence>
<dbReference type="Proteomes" id="UP000198211">
    <property type="component" value="Unassembled WGS sequence"/>
</dbReference>
<name>A0A225WDR2_9STRA</name>
<dbReference type="EMBL" id="NBNE01001062">
    <property type="protein sequence ID" value="OWZ15745.1"/>
    <property type="molecule type" value="Genomic_DNA"/>
</dbReference>
<proteinExistence type="predicted"/>
<evidence type="ECO:0000313" key="1">
    <source>
        <dbReference type="EMBL" id="OWZ15745.1"/>
    </source>
</evidence>
<accession>A0A225WDR2</accession>